<dbReference type="Proteomes" id="UP001173661">
    <property type="component" value="Unassembled WGS sequence"/>
</dbReference>
<sequence>MQITEALLSEPGDIWRFVQQAVDHWPRLLAVHFTRHSTRVNIDDY</sequence>
<gene>
    <name evidence="1" type="ORF">C2R31_004192</name>
    <name evidence="3" type="ORF">GQM04_17530</name>
    <name evidence="4" type="ORF">NCTC10865_03835</name>
    <name evidence="2" type="ORF">Q2V20_17805</name>
</gene>
<dbReference type="EMBL" id="AASCBU010000026">
    <property type="protein sequence ID" value="EFA8786277.1"/>
    <property type="molecule type" value="Genomic_DNA"/>
</dbReference>
<evidence type="ECO:0000313" key="3">
    <source>
        <dbReference type="EMBL" id="MWL47280.1"/>
    </source>
</evidence>
<evidence type="ECO:0000313" key="4">
    <source>
        <dbReference type="EMBL" id="STI18498.1"/>
    </source>
</evidence>
<dbReference type="EMBL" id="UGCD01000002">
    <property type="protein sequence ID" value="STI18498.1"/>
    <property type="molecule type" value="Genomic_DNA"/>
</dbReference>
<accession>A0A376RKD7</accession>
<evidence type="ECO:0000313" key="7">
    <source>
        <dbReference type="Proteomes" id="UP000567387"/>
    </source>
</evidence>
<dbReference type="EMBL" id="WTMY01000197">
    <property type="protein sequence ID" value="MWL47280.1"/>
    <property type="molecule type" value="Genomic_DNA"/>
</dbReference>
<dbReference type="Proteomes" id="UP000254159">
    <property type="component" value="Unassembled WGS sequence"/>
</dbReference>
<proteinExistence type="predicted"/>
<dbReference type="Proteomes" id="UP000487258">
    <property type="component" value="Unassembled WGS sequence"/>
</dbReference>
<name>A0A376RKD7_ECOLX</name>
<dbReference type="EMBL" id="JAUKXU010000017">
    <property type="protein sequence ID" value="MDO2575985.1"/>
    <property type="molecule type" value="Genomic_DNA"/>
</dbReference>
<dbReference type="Proteomes" id="UP000567387">
    <property type="component" value="Unassembled WGS sequence"/>
</dbReference>
<reference evidence="1 7" key="2">
    <citation type="submission" date="2018-08" db="EMBL/GenBank/DDBJ databases">
        <authorList>
            <consortium name="PulseNet: The National Subtyping Network for Foodborne Disease Surveillance"/>
            <person name="Tarr C.L."/>
            <person name="Trees E."/>
            <person name="Katz L.S."/>
            <person name="Carleton-Romer H.A."/>
            <person name="Stroika S."/>
            <person name="Kucerova Z."/>
            <person name="Roache K.F."/>
            <person name="Sabol A.L."/>
            <person name="Besser J."/>
            <person name="Gerner-Smidt P."/>
        </authorList>
    </citation>
    <scope>NUCLEOTIDE SEQUENCE [LARGE SCALE GENOMIC DNA]</scope>
    <source>
        <strain evidence="1 7">PNUSAE011918</strain>
    </source>
</reference>
<dbReference type="RefSeq" id="WP_001411495.1">
    <property type="nucleotide sequence ID" value="NZ_AP021935.1"/>
</dbReference>
<organism evidence="4 5">
    <name type="scientific">Escherichia coli</name>
    <dbReference type="NCBI Taxonomy" id="562"/>
    <lineage>
        <taxon>Bacteria</taxon>
        <taxon>Pseudomonadati</taxon>
        <taxon>Pseudomonadota</taxon>
        <taxon>Gammaproteobacteria</taxon>
        <taxon>Enterobacterales</taxon>
        <taxon>Enterobacteriaceae</taxon>
        <taxon>Escherichia</taxon>
    </lineage>
</organism>
<reference evidence="2" key="4">
    <citation type="submission" date="2023-07" db="EMBL/GenBank/DDBJ databases">
        <title>High risk of intestinal colonization with ESBL-producing Escherichia coli among soldiers of military contingents in specific geographic regions.</title>
        <authorList>
            <person name="Literacka E."/>
        </authorList>
    </citation>
    <scope>NUCLEOTIDE SEQUENCE</scope>
    <source>
        <strain evidence="2">66</strain>
    </source>
</reference>
<evidence type="ECO:0000313" key="2">
    <source>
        <dbReference type="EMBL" id="MDO2575985.1"/>
    </source>
</evidence>
<evidence type="ECO:0000313" key="6">
    <source>
        <dbReference type="Proteomes" id="UP000487258"/>
    </source>
</evidence>
<reference evidence="3 6" key="3">
    <citation type="submission" date="2019-12" db="EMBL/GenBank/DDBJ databases">
        <title>Enteriobacteria Tanzani isolates_10432.</title>
        <authorList>
            <person name="Subbiah M."/>
            <person name="Call D."/>
        </authorList>
    </citation>
    <scope>NUCLEOTIDE SEQUENCE [LARGE SCALE GENOMIC DNA]</scope>
    <source>
        <strain evidence="3 6">10432wF6</strain>
    </source>
</reference>
<protein>
    <submittedName>
        <fullName evidence="4">Uncharacterized protein</fullName>
    </submittedName>
</protein>
<evidence type="ECO:0000313" key="5">
    <source>
        <dbReference type="Proteomes" id="UP000254159"/>
    </source>
</evidence>
<evidence type="ECO:0000313" key="1">
    <source>
        <dbReference type="EMBL" id="EFA8786277.1"/>
    </source>
</evidence>
<dbReference type="AlphaFoldDB" id="A0A376RKD7"/>
<reference evidence="4 5" key="1">
    <citation type="submission" date="2018-06" db="EMBL/GenBank/DDBJ databases">
        <authorList>
            <consortium name="Pathogen Informatics"/>
            <person name="Doyle S."/>
        </authorList>
    </citation>
    <scope>NUCLEOTIDE SEQUENCE [LARGE SCALE GENOMIC DNA]</scope>
    <source>
        <strain evidence="4 5">NCTC10865</strain>
    </source>
</reference>